<dbReference type="Proteomes" id="UP000298009">
    <property type="component" value="Unassembled WGS sequence"/>
</dbReference>
<evidence type="ECO:0008006" key="4">
    <source>
        <dbReference type="Google" id="ProtNLM"/>
    </source>
</evidence>
<dbReference type="NCBIfam" id="NF047440">
    <property type="entry name" value="LA3751_2_3_fam"/>
    <property type="match status" value="1"/>
</dbReference>
<dbReference type="OrthoDB" id="345553at2"/>
<feature type="transmembrane region" description="Helical" evidence="1">
    <location>
        <begin position="125"/>
        <end position="149"/>
    </location>
</feature>
<evidence type="ECO:0000313" key="3">
    <source>
        <dbReference type="Proteomes" id="UP000298009"/>
    </source>
</evidence>
<organism evidence="2 3">
    <name type="scientific">Leptospira noumeaensis</name>
    <dbReference type="NCBI Taxonomy" id="2484964"/>
    <lineage>
        <taxon>Bacteria</taxon>
        <taxon>Pseudomonadati</taxon>
        <taxon>Spirochaetota</taxon>
        <taxon>Spirochaetia</taxon>
        <taxon>Leptospirales</taxon>
        <taxon>Leptospiraceae</taxon>
        <taxon>Leptospira</taxon>
    </lineage>
</organism>
<evidence type="ECO:0000256" key="1">
    <source>
        <dbReference type="SAM" id="Phobius"/>
    </source>
</evidence>
<feature type="transmembrane region" description="Helical" evidence="1">
    <location>
        <begin position="338"/>
        <end position="358"/>
    </location>
</feature>
<keyword evidence="3" id="KW-1185">Reference proteome</keyword>
<gene>
    <name evidence="2" type="ORF">EHQ24_17850</name>
</gene>
<name>A0A4R9HZQ3_9LEPT</name>
<dbReference type="InterPro" id="IPR059217">
    <property type="entry name" value="LA3751_2-like"/>
</dbReference>
<comment type="caution">
    <text evidence="2">The sequence shown here is derived from an EMBL/GenBank/DDBJ whole genome shotgun (WGS) entry which is preliminary data.</text>
</comment>
<keyword evidence="1" id="KW-0472">Membrane</keyword>
<feature type="transmembrane region" description="Helical" evidence="1">
    <location>
        <begin position="312"/>
        <end position="332"/>
    </location>
</feature>
<keyword evidence="1" id="KW-0812">Transmembrane</keyword>
<evidence type="ECO:0000313" key="2">
    <source>
        <dbReference type="EMBL" id="TGK78413.1"/>
    </source>
</evidence>
<feature type="transmembrane region" description="Helical" evidence="1">
    <location>
        <begin position="12"/>
        <end position="34"/>
    </location>
</feature>
<accession>A0A4R9HZQ3</accession>
<feature type="transmembrane region" description="Helical" evidence="1">
    <location>
        <begin position="370"/>
        <end position="387"/>
    </location>
</feature>
<feature type="transmembrane region" description="Helical" evidence="1">
    <location>
        <begin position="208"/>
        <end position="238"/>
    </location>
</feature>
<proteinExistence type="predicted"/>
<dbReference type="AlphaFoldDB" id="A0A4R9HZQ3"/>
<feature type="transmembrane region" description="Helical" evidence="1">
    <location>
        <begin position="156"/>
        <end position="174"/>
    </location>
</feature>
<keyword evidence="1" id="KW-1133">Transmembrane helix</keyword>
<feature type="transmembrane region" description="Helical" evidence="1">
    <location>
        <begin position="250"/>
        <end position="269"/>
    </location>
</feature>
<dbReference type="EMBL" id="RQFK01000033">
    <property type="protein sequence ID" value="TGK78413.1"/>
    <property type="molecule type" value="Genomic_DNA"/>
</dbReference>
<sequence length="537" mass="63178">MKTLMYWLNKVQQVFISGNFLLLLLVIFIGNLVYKRVVWDSGTSPLIQSDSQIKLYQTIEYKDRGIHSHQCFAKYQDFDENYRFYPFRYPWTVFTTDDFGIKHCVFQYPSFFAQTFSLLPIPYRFFNGIILILYIILCFFVVLSVRSLFEIKETNYLALTGLLFLVGYGISSAIEFSESIPAQLLLLAFFFVVFRLENNQKVSLPFQLLFGFCGGISIFLRSESLMFIGILGLIVLYRNRNQFFVSLVKYMPLIAGFILAFGLFGYYNFTEFQAVLGVRSKVSFTDFSRLDLNHRFHLIQEFFFGNTDRIGFLFYCFPILILIVYSCFKLKLSQLQKLIITVTLISFVTVVILSPYSSGGLYLGLRFTEFSYLLFSIFVISLLSTVFDQKERQMVILLILLQIGLGFYHVRRNFKTIDFVKKYHEIFQAKLNEQPDSPVVHLSVFDLLLISDSFLKKPHWIANQQTEFNILETKFMKSGVKKFQVFFYNFRPPKDDNVTEEFYDQWIDTKYEISSNYYQKVSDEEIAGFRLMLWTKK</sequence>
<reference evidence="2" key="1">
    <citation type="journal article" date="2019" name="PLoS Negl. Trop. Dis.">
        <title>Revisiting the worldwide diversity of Leptospira species in the environment.</title>
        <authorList>
            <person name="Vincent A.T."/>
            <person name="Schiettekatte O."/>
            <person name="Bourhy P."/>
            <person name="Veyrier F.J."/>
            <person name="Picardeau M."/>
        </authorList>
    </citation>
    <scope>NUCLEOTIDE SEQUENCE [LARGE SCALE GENOMIC DNA]</scope>
    <source>
        <strain evidence="2">201800287</strain>
    </source>
</reference>
<feature type="transmembrane region" description="Helical" evidence="1">
    <location>
        <begin position="393"/>
        <end position="410"/>
    </location>
</feature>
<protein>
    <recommendedName>
        <fullName evidence="4">Glycosyltransferase RgtA/B/C/D-like domain-containing protein</fullName>
    </recommendedName>
</protein>